<feature type="domain" description="Glycosyl transferase family 1" evidence="1">
    <location>
        <begin position="166"/>
        <end position="330"/>
    </location>
</feature>
<evidence type="ECO:0000313" key="2">
    <source>
        <dbReference type="EMBL" id="RAS72749.1"/>
    </source>
</evidence>
<dbReference type="InterPro" id="IPR001296">
    <property type="entry name" value="Glyco_trans_1"/>
</dbReference>
<dbReference type="Gene3D" id="3.40.50.2000">
    <property type="entry name" value="Glycogen Phosphorylase B"/>
    <property type="match status" value="1"/>
</dbReference>
<dbReference type="AlphaFoldDB" id="A0AAX1Q2Z4"/>
<accession>A0AAX1Q2Z4</accession>
<organism evidence="2 3">
    <name type="scientific">Priestia endophytica</name>
    <dbReference type="NCBI Taxonomy" id="135735"/>
    <lineage>
        <taxon>Bacteria</taxon>
        <taxon>Bacillati</taxon>
        <taxon>Bacillota</taxon>
        <taxon>Bacilli</taxon>
        <taxon>Bacillales</taxon>
        <taxon>Bacillaceae</taxon>
        <taxon>Priestia</taxon>
    </lineage>
</organism>
<dbReference type="SUPFAM" id="SSF53756">
    <property type="entry name" value="UDP-Glycosyltransferase/glycogen phosphorylase"/>
    <property type="match status" value="1"/>
</dbReference>
<dbReference type="GO" id="GO:0016757">
    <property type="term" value="F:glycosyltransferase activity"/>
    <property type="evidence" value="ECO:0007669"/>
    <property type="project" value="InterPro"/>
</dbReference>
<reference evidence="2 3" key="1">
    <citation type="submission" date="2016-03" db="EMBL/GenBank/DDBJ databases">
        <title>Comparison of Bacillus endophyticus and B. anthracis characteristics using whole genome sequence analysis and microbiological techniques.</title>
        <authorList>
            <person name="Lekota K.E."/>
            <person name="Mafofo J."/>
            <person name="Rees J."/>
            <person name="Muchadeyi F.C."/>
            <person name="Madoroba E."/>
            <person name="Van Heerden H."/>
        </authorList>
    </citation>
    <scope>NUCLEOTIDE SEQUENCE [LARGE SCALE GENOMIC DNA]</scope>
    <source>
        <strain evidence="2 3">3631_10C</strain>
    </source>
</reference>
<sequence length="357" mass="41201">MNILFVYYVPSGGVETLNRQRSSALKEVNINCHFLYYRKERDLVNDHSAPTFITNDDNEIREILRKGNYGAIIIISDYKSLLRFRNLGYKGKLILEIQGYGPKDIARSELKKALPYVVDYGNGLLNPKTPHIEEIFDEFYPDFPKFGFNNCFDSNRFSYQKTPTYNQPIIAWIGRIEDNKNWREFLHIGHQLIHLYNPNIKLYMFEDPTLSTPQERLAFQQLLNQLKLHQNLTIHSNIPHDKMPEYFSAIGESGGFLCSTSKVEGAPYALLEAMSCRCPILTTDSDGVKSSIIHNHTGLYYTLGNISEAVREAEKLMTNQKLRESIRSNALLHLKKNFSPEQYCNHFSEMLASLNVK</sequence>
<dbReference type="PANTHER" id="PTHR12526:SF630">
    <property type="entry name" value="GLYCOSYLTRANSFERASE"/>
    <property type="match status" value="1"/>
</dbReference>
<dbReference type="PANTHER" id="PTHR12526">
    <property type="entry name" value="GLYCOSYLTRANSFERASE"/>
    <property type="match status" value="1"/>
</dbReference>
<dbReference type="Pfam" id="PF00534">
    <property type="entry name" value="Glycos_transf_1"/>
    <property type="match status" value="1"/>
</dbReference>
<dbReference type="EMBL" id="LVYK01000058">
    <property type="protein sequence ID" value="RAS72749.1"/>
    <property type="molecule type" value="Genomic_DNA"/>
</dbReference>
<name>A0AAX1Q2Z4_9BACI</name>
<dbReference type="CDD" id="cd03801">
    <property type="entry name" value="GT4_PimA-like"/>
    <property type="match status" value="1"/>
</dbReference>
<gene>
    <name evidence="2" type="ORF">A3864_21645</name>
</gene>
<proteinExistence type="predicted"/>
<dbReference type="Proteomes" id="UP000250174">
    <property type="component" value="Unassembled WGS sequence"/>
</dbReference>
<dbReference type="RefSeq" id="WP_113713856.1">
    <property type="nucleotide sequence ID" value="NZ_LVYK01000058.1"/>
</dbReference>
<evidence type="ECO:0000259" key="1">
    <source>
        <dbReference type="Pfam" id="PF00534"/>
    </source>
</evidence>
<evidence type="ECO:0000313" key="3">
    <source>
        <dbReference type="Proteomes" id="UP000250174"/>
    </source>
</evidence>
<comment type="caution">
    <text evidence="2">The sequence shown here is derived from an EMBL/GenBank/DDBJ whole genome shotgun (WGS) entry which is preliminary data.</text>
</comment>
<keyword evidence="2" id="KW-0808">Transferase</keyword>
<protein>
    <submittedName>
        <fullName evidence="2">Glycosyl transferase family 1</fullName>
    </submittedName>
</protein>